<organism evidence="2 3">
    <name type="scientific">Ceratodon purpureus</name>
    <name type="common">Fire moss</name>
    <name type="synonym">Dicranum purpureum</name>
    <dbReference type="NCBI Taxonomy" id="3225"/>
    <lineage>
        <taxon>Eukaryota</taxon>
        <taxon>Viridiplantae</taxon>
        <taxon>Streptophyta</taxon>
        <taxon>Embryophyta</taxon>
        <taxon>Bryophyta</taxon>
        <taxon>Bryophytina</taxon>
        <taxon>Bryopsida</taxon>
        <taxon>Dicranidae</taxon>
        <taxon>Pseudoditrichales</taxon>
        <taxon>Ditrichaceae</taxon>
        <taxon>Ceratodon</taxon>
    </lineage>
</organism>
<evidence type="ECO:0000256" key="1">
    <source>
        <dbReference type="SAM" id="SignalP"/>
    </source>
</evidence>
<comment type="caution">
    <text evidence="2">The sequence shown here is derived from an EMBL/GenBank/DDBJ whole genome shotgun (WGS) entry which is preliminary data.</text>
</comment>
<evidence type="ECO:0000313" key="3">
    <source>
        <dbReference type="Proteomes" id="UP000822688"/>
    </source>
</evidence>
<keyword evidence="1" id="KW-0732">Signal</keyword>
<protein>
    <submittedName>
        <fullName evidence="2">Uncharacterized protein</fullName>
    </submittedName>
</protein>
<name>A0A8T0H949_CERPU</name>
<accession>A0A8T0H949</accession>
<keyword evidence="3" id="KW-1185">Reference proteome</keyword>
<reference evidence="2" key="1">
    <citation type="submission" date="2020-06" db="EMBL/GenBank/DDBJ databases">
        <title>WGS assembly of Ceratodon purpureus strain R40.</title>
        <authorList>
            <person name="Carey S.B."/>
            <person name="Jenkins J."/>
            <person name="Shu S."/>
            <person name="Lovell J.T."/>
            <person name="Sreedasyam A."/>
            <person name="Maumus F."/>
            <person name="Tiley G.P."/>
            <person name="Fernandez-Pozo N."/>
            <person name="Barry K."/>
            <person name="Chen C."/>
            <person name="Wang M."/>
            <person name="Lipzen A."/>
            <person name="Daum C."/>
            <person name="Saski C.A."/>
            <person name="Payton A.C."/>
            <person name="Mcbreen J.C."/>
            <person name="Conrad R.E."/>
            <person name="Kollar L.M."/>
            <person name="Olsson S."/>
            <person name="Huttunen S."/>
            <person name="Landis J.B."/>
            <person name="Wickett N.J."/>
            <person name="Johnson M.G."/>
            <person name="Rensing S.A."/>
            <person name="Grimwood J."/>
            <person name="Schmutz J."/>
            <person name="Mcdaniel S.F."/>
        </authorList>
    </citation>
    <scope>NUCLEOTIDE SEQUENCE</scope>
    <source>
        <strain evidence="2">R40</strain>
    </source>
</reference>
<sequence length="49" mass="5471">MKLQKCLLLIPYCALSFIPLDTSTKTCAHILSCANSPFPSSRFCKYIDS</sequence>
<dbReference type="AlphaFoldDB" id="A0A8T0H949"/>
<evidence type="ECO:0000313" key="2">
    <source>
        <dbReference type="EMBL" id="KAG0565592.1"/>
    </source>
</evidence>
<feature type="signal peptide" evidence="1">
    <location>
        <begin position="1"/>
        <end position="16"/>
    </location>
</feature>
<feature type="chain" id="PRO_5035926582" evidence="1">
    <location>
        <begin position="17"/>
        <end position="49"/>
    </location>
</feature>
<proteinExistence type="predicted"/>
<dbReference type="EMBL" id="CM026428">
    <property type="protein sequence ID" value="KAG0565592.1"/>
    <property type="molecule type" value="Genomic_DNA"/>
</dbReference>
<dbReference type="Proteomes" id="UP000822688">
    <property type="component" value="Chromosome 7"/>
</dbReference>
<gene>
    <name evidence="2" type="ORF">KC19_7G000100</name>
</gene>